<accession>A0ABD8B1Y5</accession>
<dbReference type="RefSeq" id="WP_100529025.1">
    <property type="nucleotide sequence ID" value="NZ_CP145893.1"/>
</dbReference>
<dbReference type="EMBL" id="CP145893">
    <property type="protein sequence ID" value="WWP23836.1"/>
    <property type="molecule type" value="Genomic_DNA"/>
</dbReference>
<gene>
    <name evidence="1" type="ORF">V6668_31065</name>
</gene>
<sequence>MKEDNRLNIMVYTLNSGVKGKVELSKEQSEEWITCYNNETRFITSVGKDIFGLNATLVADFKLEQSEQQIELDTLNSSQTKEDITETELNHDKSNLLETDISLPIPRVTFKIACKCSATYCAPYKKTTTFSKCKYCGERVFVDYSAGIIDTHFGKGLFMTNKKYVNRECPLPEGYDELVDTYVPRDQLLAKTLRDTQEHIRGRDY</sequence>
<name>A0ABD8B1Y5_PAEAM</name>
<organism evidence="1 2">
    <name type="scientific">Paenibacillus amylolyticus</name>
    <dbReference type="NCBI Taxonomy" id="1451"/>
    <lineage>
        <taxon>Bacteria</taxon>
        <taxon>Bacillati</taxon>
        <taxon>Bacillota</taxon>
        <taxon>Bacilli</taxon>
        <taxon>Bacillales</taxon>
        <taxon>Paenibacillaceae</taxon>
        <taxon>Paenibacillus</taxon>
    </lineage>
</organism>
<dbReference type="GeneID" id="93480012"/>
<evidence type="ECO:0000313" key="2">
    <source>
        <dbReference type="Proteomes" id="UP001364764"/>
    </source>
</evidence>
<protein>
    <submittedName>
        <fullName evidence="1">Uncharacterized protein</fullName>
    </submittedName>
</protein>
<evidence type="ECO:0000313" key="1">
    <source>
        <dbReference type="EMBL" id="WWP23836.1"/>
    </source>
</evidence>
<geneLocation type="plasmid" evidence="1 2">
    <name>pY5S7-1</name>
</geneLocation>
<dbReference type="AlphaFoldDB" id="A0ABD8B1Y5"/>
<reference evidence="1 2" key="1">
    <citation type="submission" date="2024-02" db="EMBL/GenBank/DDBJ databases">
        <title>Complete sequences of two Paenibacillus sp. strains and one Lysinibacillus strain isolated from the environment on STAA medium highlight biotechnological potential.</title>
        <authorList>
            <person name="Attere S.A."/>
            <person name="Piche L.C."/>
            <person name="Intertaglia L."/>
            <person name="Lami R."/>
            <person name="Charette S.J."/>
            <person name="Vincent A.T."/>
        </authorList>
    </citation>
    <scope>NUCLEOTIDE SEQUENCE [LARGE SCALE GENOMIC DNA]</scope>
    <source>
        <strain evidence="1 2">Y5S-7</strain>
        <plasmid evidence="1 2">pY5S7-1</plasmid>
    </source>
</reference>
<keyword evidence="1" id="KW-0614">Plasmid</keyword>
<proteinExistence type="predicted"/>
<dbReference type="Proteomes" id="UP001364764">
    <property type="component" value="Plasmid pY5S7-1"/>
</dbReference>